<feature type="compositionally biased region" description="Low complexity" evidence="1">
    <location>
        <begin position="85"/>
        <end position="103"/>
    </location>
</feature>
<dbReference type="EMBL" id="VPFL01000001">
    <property type="protein sequence ID" value="TXF13599.1"/>
    <property type="molecule type" value="Genomic_DNA"/>
</dbReference>
<accession>A0A5C7EWV9</accession>
<feature type="signal peptide" evidence="2">
    <location>
        <begin position="1"/>
        <end position="27"/>
    </location>
</feature>
<evidence type="ECO:0000313" key="3">
    <source>
        <dbReference type="EMBL" id="TXF13599.1"/>
    </source>
</evidence>
<sequence>MKMTIHRPAIAGSLVVALLLGSIQAWGEQKPAPTNPGQSTGTPTSTPTHTVPAAPAPGNITIKTKSSPAVAPQNPGQIEERSANPGQPSGTPTSTPAAPSVGSQPAKDIKPDGVTQIGGNPGNSWDPQGKCYVGLPPKHYRCPQGQVMVDLDPSPKVCWRCVVPME</sequence>
<keyword evidence="4" id="KW-1185">Reference proteome</keyword>
<reference evidence="3 4" key="1">
    <citation type="submission" date="2019-08" db="EMBL/GenBank/DDBJ databases">
        <title>Pelomicrobium methylotrophicum gen. nov., sp. nov. a moderately thermophilic, facultatively anaerobic, lithoautotrophic and methylotrophic bacterium isolated from a terrestrial mud volcano.</title>
        <authorList>
            <person name="Slobodkina G.B."/>
            <person name="Merkel A.Y."/>
            <person name="Slobodkin A.I."/>
        </authorList>
    </citation>
    <scope>NUCLEOTIDE SEQUENCE [LARGE SCALE GENOMIC DNA]</scope>
    <source>
        <strain evidence="3 4">SM250</strain>
    </source>
</reference>
<dbReference type="Proteomes" id="UP000321201">
    <property type="component" value="Unassembled WGS sequence"/>
</dbReference>
<name>A0A5C7EWV9_9PROT</name>
<feature type="region of interest" description="Disordered" evidence="1">
    <location>
        <begin position="29"/>
        <end position="126"/>
    </location>
</feature>
<evidence type="ECO:0000313" key="4">
    <source>
        <dbReference type="Proteomes" id="UP000321201"/>
    </source>
</evidence>
<evidence type="ECO:0000256" key="2">
    <source>
        <dbReference type="SAM" id="SignalP"/>
    </source>
</evidence>
<evidence type="ECO:0000256" key="1">
    <source>
        <dbReference type="SAM" id="MobiDB-lite"/>
    </source>
</evidence>
<organism evidence="3 4">
    <name type="scientific">Pelomicrobium methylotrophicum</name>
    <dbReference type="NCBI Taxonomy" id="2602750"/>
    <lineage>
        <taxon>Bacteria</taxon>
        <taxon>Pseudomonadati</taxon>
        <taxon>Pseudomonadota</taxon>
        <taxon>Hydrogenophilia</taxon>
        <taxon>Hydrogenophilia incertae sedis</taxon>
        <taxon>Pelomicrobium</taxon>
    </lineage>
</organism>
<dbReference type="RefSeq" id="WP_147798185.1">
    <property type="nucleotide sequence ID" value="NZ_VPFL01000001.1"/>
</dbReference>
<dbReference type="InParanoid" id="A0A5C7EWV9"/>
<feature type="compositionally biased region" description="Low complexity" evidence="1">
    <location>
        <begin position="35"/>
        <end position="58"/>
    </location>
</feature>
<proteinExistence type="predicted"/>
<dbReference type="OrthoDB" id="9983570at2"/>
<comment type="caution">
    <text evidence="3">The sequence shown here is derived from an EMBL/GenBank/DDBJ whole genome shotgun (WGS) entry which is preliminary data.</text>
</comment>
<gene>
    <name evidence="3" type="ORF">FR698_00305</name>
</gene>
<protein>
    <submittedName>
        <fullName evidence="3">Uncharacterized protein</fullName>
    </submittedName>
</protein>
<keyword evidence="2" id="KW-0732">Signal</keyword>
<feature type="chain" id="PRO_5023025832" evidence="2">
    <location>
        <begin position="28"/>
        <end position="166"/>
    </location>
</feature>
<dbReference type="AlphaFoldDB" id="A0A5C7EWV9"/>